<sequence>MAKERRAKEINGPPRLNLPCIPCHRIKTWLKCEYGAHGSATPGSASRTRTRSLLKLVSKLKWEKWQKQGHKCGNPECPMDSSLKRGLERIKATRTMYDTQKSSEEIFMMFYTEFEHTIALLKLFNLSAAHVSKVSEEDIREEAAKCTVDCVFCARLKTMENGDTVPWQIVAASEIESTWNWDDDADDELEILYTFT</sequence>
<dbReference type="EMBL" id="HBHT01002591">
    <property type="protein sequence ID" value="CAD9943109.1"/>
    <property type="molecule type" value="Transcribed_RNA"/>
</dbReference>
<protein>
    <submittedName>
        <fullName evidence="1">Uncharacterized protein</fullName>
    </submittedName>
</protein>
<accession>A0A7S2V8Q8</accession>
<dbReference type="AlphaFoldDB" id="A0A7S2V8Q8"/>
<gene>
    <name evidence="1" type="ORF">APAL1065_LOCUS1735</name>
</gene>
<name>A0A7S2V8Q8_9STRA</name>
<organism evidence="1">
    <name type="scientific">Entomoneis paludosa</name>
    <dbReference type="NCBI Taxonomy" id="265537"/>
    <lineage>
        <taxon>Eukaryota</taxon>
        <taxon>Sar</taxon>
        <taxon>Stramenopiles</taxon>
        <taxon>Ochrophyta</taxon>
        <taxon>Bacillariophyta</taxon>
        <taxon>Bacillariophyceae</taxon>
        <taxon>Bacillariophycidae</taxon>
        <taxon>Entomoneidaceae</taxon>
        <taxon>Entomoneis</taxon>
    </lineage>
</organism>
<proteinExistence type="predicted"/>
<evidence type="ECO:0000313" key="1">
    <source>
        <dbReference type="EMBL" id="CAD9943109.1"/>
    </source>
</evidence>
<reference evidence="1" key="1">
    <citation type="submission" date="2021-01" db="EMBL/GenBank/DDBJ databases">
        <authorList>
            <person name="Corre E."/>
            <person name="Pelletier E."/>
            <person name="Niang G."/>
            <person name="Scheremetjew M."/>
            <person name="Finn R."/>
            <person name="Kale V."/>
            <person name="Holt S."/>
            <person name="Cochrane G."/>
            <person name="Meng A."/>
            <person name="Brown T."/>
            <person name="Cohen L."/>
        </authorList>
    </citation>
    <scope>NUCLEOTIDE SEQUENCE</scope>
    <source>
        <strain evidence="1">CCMP125</strain>
    </source>
</reference>